<reference evidence="1 2" key="1">
    <citation type="submission" date="2011-04" db="EMBL/GenBank/DDBJ databases">
        <authorList>
            <person name="Durkin A.S."/>
            <person name="Radune D."/>
            <person name="Hostetler J."/>
            <person name="Torralba M."/>
            <person name="Gillis M."/>
            <person name="Methe B."/>
            <person name="Sutton G."/>
            <person name="Nelson K.E."/>
        </authorList>
    </citation>
    <scope>NUCLEOTIDE SEQUENCE [LARGE SCALE GENOMIC DNA]</scope>
    <source>
        <strain evidence="1 2">SK1076</strain>
    </source>
</reference>
<dbReference type="Proteomes" id="UP000010138">
    <property type="component" value="Unassembled WGS sequence"/>
</dbReference>
<protein>
    <submittedName>
        <fullName evidence="1">Uncharacterized protein</fullName>
    </submittedName>
</protein>
<proteinExistence type="predicted"/>
<name>F5W015_9STRE</name>
<dbReference type="RefSeq" id="WP_006150438.1">
    <property type="nucleotide sequence ID" value="NZ_AFNN01000011.1"/>
</dbReference>
<sequence length="47" mass="5392">MSNKELTKEDLKNLSHDDLIRLGASLAIKHVVDSLEKNEDTKKEKKE</sequence>
<organism evidence="1 2">
    <name type="scientific">Streptococcus infantis SK1076</name>
    <dbReference type="NCBI Taxonomy" id="1005705"/>
    <lineage>
        <taxon>Bacteria</taxon>
        <taxon>Bacillati</taxon>
        <taxon>Bacillota</taxon>
        <taxon>Bacilli</taxon>
        <taxon>Lactobacillales</taxon>
        <taxon>Streptococcaceae</taxon>
        <taxon>Streptococcus</taxon>
    </lineage>
</organism>
<accession>F5W015</accession>
<gene>
    <name evidence="1" type="ORF">HMPREF9967_1030</name>
</gene>
<evidence type="ECO:0000313" key="2">
    <source>
        <dbReference type="Proteomes" id="UP000010138"/>
    </source>
</evidence>
<dbReference type="AlphaFoldDB" id="F5W015"/>
<evidence type="ECO:0000313" key="1">
    <source>
        <dbReference type="EMBL" id="EGL86873.1"/>
    </source>
</evidence>
<dbReference type="EMBL" id="AFNN01000011">
    <property type="protein sequence ID" value="EGL86873.1"/>
    <property type="molecule type" value="Genomic_DNA"/>
</dbReference>
<comment type="caution">
    <text evidence="1">The sequence shown here is derived from an EMBL/GenBank/DDBJ whole genome shotgun (WGS) entry which is preliminary data.</text>
</comment>